<name>A0A6A5Z280_9PLEO</name>
<reference evidence="2" key="1">
    <citation type="journal article" date="2020" name="Stud. Mycol.">
        <title>101 Dothideomycetes genomes: a test case for predicting lifestyles and emergence of pathogens.</title>
        <authorList>
            <person name="Haridas S."/>
            <person name="Albert R."/>
            <person name="Binder M."/>
            <person name="Bloem J."/>
            <person name="Labutti K."/>
            <person name="Salamov A."/>
            <person name="Andreopoulos B."/>
            <person name="Baker S."/>
            <person name="Barry K."/>
            <person name="Bills G."/>
            <person name="Bluhm B."/>
            <person name="Cannon C."/>
            <person name="Castanera R."/>
            <person name="Culley D."/>
            <person name="Daum C."/>
            <person name="Ezra D."/>
            <person name="Gonzalez J."/>
            <person name="Henrissat B."/>
            <person name="Kuo A."/>
            <person name="Liang C."/>
            <person name="Lipzen A."/>
            <person name="Lutzoni F."/>
            <person name="Magnuson J."/>
            <person name="Mondo S."/>
            <person name="Nolan M."/>
            <person name="Ohm R."/>
            <person name="Pangilinan J."/>
            <person name="Park H.-J."/>
            <person name="Ramirez L."/>
            <person name="Alfaro M."/>
            <person name="Sun H."/>
            <person name="Tritt A."/>
            <person name="Yoshinaga Y."/>
            <person name="Zwiers L.-H."/>
            <person name="Turgeon B."/>
            <person name="Goodwin S."/>
            <person name="Spatafora J."/>
            <person name="Crous P."/>
            <person name="Grigoriev I."/>
        </authorList>
    </citation>
    <scope>NUCLEOTIDE SEQUENCE</scope>
    <source>
        <strain evidence="2">CBS 627.86</strain>
    </source>
</reference>
<evidence type="ECO:0000313" key="2">
    <source>
        <dbReference type="EMBL" id="KAF2113500.1"/>
    </source>
</evidence>
<dbReference type="OrthoDB" id="5301876at2759"/>
<organism evidence="2 3">
    <name type="scientific">Lophiotrema nucula</name>
    <dbReference type="NCBI Taxonomy" id="690887"/>
    <lineage>
        <taxon>Eukaryota</taxon>
        <taxon>Fungi</taxon>
        <taxon>Dikarya</taxon>
        <taxon>Ascomycota</taxon>
        <taxon>Pezizomycotina</taxon>
        <taxon>Dothideomycetes</taxon>
        <taxon>Pleosporomycetidae</taxon>
        <taxon>Pleosporales</taxon>
        <taxon>Lophiotremataceae</taxon>
        <taxon>Lophiotrema</taxon>
    </lineage>
</organism>
<keyword evidence="3" id="KW-1185">Reference proteome</keyword>
<proteinExistence type="predicted"/>
<feature type="compositionally biased region" description="Basic and acidic residues" evidence="1">
    <location>
        <begin position="49"/>
        <end position="60"/>
    </location>
</feature>
<feature type="region of interest" description="Disordered" evidence="1">
    <location>
        <begin position="49"/>
        <end position="68"/>
    </location>
</feature>
<dbReference type="AlphaFoldDB" id="A0A6A5Z280"/>
<accession>A0A6A5Z280</accession>
<gene>
    <name evidence="2" type="ORF">BDV96DRAFT_661639</name>
</gene>
<evidence type="ECO:0000313" key="3">
    <source>
        <dbReference type="Proteomes" id="UP000799770"/>
    </source>
</evidence>
<sequence>MPWSYIPFALFPLVDINPEKVDELLEEARKGGGDVHCFWLAKENYDDAPKRETGKAHEGDAPPISRDYTSPFIGKKVEDVADWLRNKPDSTDLDLHHFAILDKTAQDGKIVICRIGGPKLKDQSDLDFMRLSALDGTQFLRGISAGMWEEAKEDYGKAKIEY</sequence>
<evidence type="ECO:0000256" key="1">
    <source>
        <dbReference type="SAM" id="MobiDB-lite"/>
    </source>
</evidence>
<dbReference type="Proteomes" id="UP000799770">
    <property type="component" value="Unassembled WGS sequence"/>
</dbReference>
<protein>
    <submittedName>
        <fullName evidence="2">Uncharacterized protein</fullName>
    </submittedName>
</protein>
<dbReference type="EMBL" id="ML977327">
    <property type="protein sequence ID" value="KAF2113500.1"/>
    <property type="molecule type" value="Genomic_DNA"/>
</dbReference>